<evidence type="ECO:0000313" key="2">
    <source>
        <dbReference type="Proteomes" id="UP000199214"/>
    </source>
</evidence>
<organism evidence="1 2">
    <name type="scientific">Sphingomonas palmae</name>
    <dbReference type="NCBI Taxonomy" id="1855283"/>
    <lineage>
        <taxon>Bacteria</taxon>
        <taxon>Pseudomonadati</taxon>
        <taxon>Pseudomonadota</taxon>
        <taxon>Alphaproteobacteria</taxon>
        <taxon>Sphingomonadales</taxon>
        <taxon>Sphingomonadaceae</taxon>
        <taxon>Sphingomonas</taxon>
    </lineage>
</organism>
<sequence length="67" mass="7269">MNQRRRIAIAATGAALALVAFKHPSADLKIMTHEARDTSPHRIQAAIDLGLVGFSVLYTWTAPRITG</sequence>
<dbReference type="Proteomes" id="UP000199214">
    <property type="component" value="Unassembled WGS sequence"/>
</dbReference>
<gene>
    <name evidence="1" type="ORF">SAMN05216382_1152</name>
</gene>
<name>A0A1H7L5K2_9SPHN</name>
<reference evidence="2" key="1">
    <citation type="submission" date="2016-10" db="EMBL/GenBank/DDBJ databases">
        <authorList>
            <person name="Varghese N."/>
            <person name="Submissions S."/>
        </authorList>
    </citation>
    <scope>NUCLEOTIDE SEQUENCE [LARGE SCALE GENOMIC DNA]</scope>
    <source>
        <strain evidence="2">JS21-1</strain>
    </source>
</reference>
<dbReference type="RefSeq" id="WP_177171549.1">
    <property type="nucleotide sequence ID" value="NZ_FNZZ01000002.1"/>
</dbReference>
<dbReference type="AlphaFoldDB" id="A0A1H7L5K2"/>
<evidence type="ECO:0000313" key="1">
    <source>
        <dbReference type="EMBL" id="SEK94080.1"/>
    </source>
</evidence>
<proteinExistence type="predicted"/>
<dbReference type="STRING" id="1855283.SAMN05216382_1152"/>
<keyword evidence="2" id="KW-1185">Reference proteome</keyword>
<dbReference type="EMBL" id="FNZZ01000002">
    <property type="protein sequence ID" value="SEK94080.1"/>
    <property type="molecule type" value="Genomic_DNA"/>
</dbReference>
<accession>A0A1H7L5K2</accession>
<protein>
    <submittedName>
        <fullName evidence="1">Uncharacterized protein</fullName>
    </submittedName>
</protein>